<organism evidence="2 3">
    <name type="scientific">Nonomuraea cavernae</name>
    <dbReference type="NCBI Taxonomy" id="2045107"/>
    <lineage>
        <taxon>Bacteria</taxon>
        <taxon>Bacillati</taxon>
        <taxon>Actinomycetota</taxon>
        <taxon>Actinomycetes</taxon>
        <taxon>Streptosporangiales</taxon>
        <taxon>Streptosporangiaceae</taxon>
        <taxon>Nonomuraea</taxon>
    </lineage>
</organism>
<feature type="region of interest" description="Disordered" evidence="1">
    <location>
        <begin position="90"/>
        <end position="123"/>
    </location>
</feature>
<evidence type="ECO:0000313" key="3">
    <source>
        <dbReference type="Proteomes" id="UP000646523"/>
    </source>
</evidence>
<gene>
    <name evidence="2" type="ORF">GCM10012289_70220</name>
</gene>
<accession>A0A917ZDK6</accession>
<proteinExistence type="predicted"/>
<evidence type="ECO:0000313" key="2">
    <source>
        <dbReference type="EMBL" id="GGO81380.1"/>
    </source>
</evidence>
<reference evidence="2" key="2">
    <citation type="submission" date="2020-09" db="EMBL/GenBank/DDBJ databases">
        <authorList>
            <person name="Sun Q."/>
            <person name="Zhou Y."/>
        </authorList>
    </citation>
    <scope>NUCLEOTIDE SEQUENCE</scope>
    <source>
        <strain evidence="2">CGMCC 4.7368</strain>
    </source>
</reference>
<dbReference type="Proteomes" id="UP000646523">
    <property type="component" value="Unassembled WGS sequence"/>
</dbReference>
<dbReference type="EMBL" id="BMNH01000036">
    <property type="protein sequence ID" value="GGO81380.1"/>
    <property type="molecule type" value="Genomic_DNA"/>
</dbReference>
<sequence>MGVLLDAPVSTGFTGGLVKRVAGRLAGFETALQNALRAPELHHDETPARVADDDDDRLLYVYTARTGAAAQDPAGIRWLGSATWGSREAAVRSWHGRQTSPDHRVGSADRPGRHGTSRYIGPR</sequence>
<keyword evidence="3" id="KW-1185">Reference proteome</keyword>
<reference evidence="2" key="1">
    <citation type="journal article" date="2014" name="Int. J. Syst. Evol. Microbiol.">
        <title>Complete genome sequence of Corynebacterium casei LMG S-19264T (=DSM 44701T), isolated from a smear-ripened cheese.</title>
        <authorList>
            <consortium name="US DOE Joint Genome Institute (JGI-PGF)"/>
            <person name="Walter F."/>
            <person name="Albersmeier A."/>
            <person name="Kalinowski J."/>
            <person name="Ruckert C."/>
        </authorList>
    </citation>
    <scope>NUCLEOTIDE SEQUENCE</scope>
    <source>
        <strain evidence="2">CGMCC 4.7368</strain>
    </source>
</reference>
<protein>
    <submittedName>
        <fullName evidence="2">Uncharacterized protein</fullName>
    </submittedName>
</protein>
<evidence type="ECO:0000256" key="1">
    <source>
        <dbReference type="SAM" id="MobiDB-lite"/>
    </source>
</evidence>
<name>A0A917ZDK6_9ACTN</name>
<comment type="caution">
    <text evidence="2">The sequence shown here is derived from an EMBL/GenBank/DDBJ whole genome shotgun (WGS) entry which is preliminary data.</text>
</comment>
<feature type="compositionally biased region" description="Basic and acidic residues" evidence="1">
    <location>
        <begin position="100"/>
        <end position="112"/>
    </location>
</feature>
<dbReference type="AlphaFoldDB" id="A0A917ZDK6"/>